<reference evidence="1 2" key="1">
    <citation type="journal article" date="2022" name="Genome Biol. Evol.">
        <title>The Spruce Budworm Genome: Reconstructing the Evolutionary History of Antifreeze Proteins.</title>
        <authorList>
            <person name="Beliveau C."/>
            <person name="Gagne P."/>
            <person name="Picq S."/>
            <person name="Vernygora O."/>
            <person name="Keeling C.I."/>
            <person name="Pinkney K."/>
            <person name="Doucet D."/>
            <person name="Wen F."/>
            <person name="Johnston J.S."/>
            <person name="Maaroufi H."/>
            <person name="Boyle B."/>
            <person name="Laroche J."/>
            <person name="Dewar K."/>
            <person name="Juretic N."/>
            <person name="Blackburn G."/>
            <person name="Nisole A."/>
            <person name="Brunet B."/>
            <person name="Brandao M."/>
            <person name="Lumley L."/>
            <person name="Duan J."/>
            <person name="Quan G."/>
            <person name="Lucarotti C.J."/>
            <person name="Roe A.D."/>
            <person name="Sperling F.A.H."/>
            <person name="Levesque R.C."/>
            <person name="Cusson M."/>
        </authorList>
    </citation>
    <scope>NUCLEOTIDE SEQUENCE [LARGE SCALE GENOMIC DNA]</scope>
    <source>
        <strain evidence="1">Glfc:IPQL:Cfum</strain>
    </source>
</reference>
<protein>
    <submittedName>
        <fullName evidence="1">Uncharacterized protein</fullName>
    </submittedName>
</protein>
<evidence type="ECO:0000313" key="1">
    <source>
        <dbReference type="EMBL" id="KAI8438325.1"/>
    </source>
</evidence>
<organism evidence="1 2">
    <name type="scientific">Choristoneura fumiferana</name>
    <name type="common">Spruce budworm moth</name>
    <name type="synonym">Archips fumiferana</name>
    <dbReference type="NCBI Taxonomy" id="7141"/>
    <lineage>
        <taxon>Eukaryota</taxon>
        <taxon>Metazoa</taxon>
        <taxon>Ecdysozoa</taxon>
        <taxon>Arthropoda</taxon>
        <taxon>Hexapoda</taxon>
        <taxon>Insecta</taxon>
        <taxon>Pterygota</taxon>
        <taxon>Neoptera</taxon>
        <taxon>Endopterygota</taxon>
        <taxon>Lepidoptera</taxon>
        <taxon>Glossata</taxon>
        <taxon>Ditrysia</taxon>
        <taxon>Tortricoidea</taxon>
        <taxon>Tortricidae</taxon>
        <taxon>Tortricinae</taxon>
        <taxon>Choristoneura</taxon>
    </lineage>
</organism>
<name>A0ACC0KPT4_CHOFU</name>
<dbReference type="EMBL" id="CM046118">
    <property type="protein sequence ID" value="KAI8438325.1"/>
    <property type="molecule type" value="Genomic_DNA"/>
</dbReference>
<keyword evidence="2" id="KW-1185">Reference proteome</keyword>
<sequence length="355" mass="38694">MSAAPARALLPLLPPLALAAGLACVAGAAALADCALLSALLGRTANGLYAIIIQLAVADLLLLVTTLGPEIWSQNNRSWIFGNSACVVHQGLNVFATTLSLYLVTTIALHAIATVNLEEKAVNRKSKKADQDEDEEIRSSRHSLVATSSDSSTPPRTMNVDYRRLTDSKILVTRPSLFVWVLSASLSVPEFTLASSVHFENGIFICTLVDSNHKFYMRSLIALFNLFLPMFIMSIAFALIVVKLKARKRLREISDELVPSLKLSLCLIIVCIVLCIPRSIVDAYSVYSASNDYDADSLLESVLRNRPSDTIVAVNLALSGAYLAATLIRPILCITLLPSLRTKFTFNFRNDIEIV</sequence>
<evidence type="ECO:0000313" key="2">
    <source>
        <dbReference type="Proteomes" id="UP001064048"/>
    </source>
</evidence>
<comment type="caution">
    <text evidence="1">The sequence shown here is derived from an EMBL/GenBank/DDBJ whole genome shotgun (WGS) entry which is preliminary data.</text>
</comment>
<proteinExistence type="predicted"/>
<dbReference type="Proteomes" id="UP001064048">
    <property type="component" value="Chromosome 18"/>
</dbReference>
<gene>
    <name evidence="1" type="ORF">MSG28_010892</name>
</gene>
<accession>A0ACC0KPT4</accession>